<dbReference type="InterPro" id="IPR050740">
    <property type="entry name" value="Aldehyde_DH_Superfamily"/>
</dbReference>
<evidence type="ECO:0000259" key="2">
    <source>
        <dbReference type="Pfam" id="PF00171"/>
    </source>
</evidence>
<dbReference type="InterPro" id="IPR016161">
    <property type="entry name" value="Ald_DH/histidinol_DH"/>
</dbReference>
<dbReference type="EMBL" id="QORE01003104">
    <property type="protein sequence ID" value="RCI69412.1"/>
    <property type="molecule type" value="Genomic_DNA"/>
</dbReference>
<dbReference type="AlphaFoldDB" id="A0A367LWE6"/>
<dbReference type="SUPFAM" id="SSF53720">
    <property type="entry name" value="ALDH-like"/>
    <property type="match status" value="1"/>
</dbReference>
<sequence length="118" mass="11456">LGPVAVFGASNFPLAFSTAGGDSAAALAAGCPVVVKAHGGHMATAECVADAILQAAADSGMPDGVFNMVYGSGVGEALVRQPAIRAVGFTGSLKGGRALCDLAAARPQPSPVVAEMSS</sequence>
<organism evidence="3 4">
    <name type="scientific">Pseudomonas aeruginosa</name>
    <dbReference type="NCBI Taxonomy" id="287"/>
    <lineage>
        <taxon>Bacteria</taxon>
        <taxon>Pseudomonadati</taxon>
        <taxon>Pseudomonadota</taxon>
        <taxon>Gammaproteobacteria</taxon>
        <taxon>Pseudomonadales</taxon>
        <taxon>Pseudomonadaceae</taxon>
        <taxon>Pseudomonas</taxon>
    </lineage>
</organism>
<dbReference type="PANTHER" id="PTHR43353">
    <property type="entry name" value="SUCCINATE-SEMIALDEHYDE DEHYDROGENASE, MITOCHONDRIAL"/>
    <property type="match status" value="1"/>
</dbReference>
<dbReference type="InterPro" id="IPR016162">
    <property type="entry name" value="Ald_DH_N"/>
</dbReference>
<dbReference type="Gene3D" id="3.40.605.10">
    <property type="entry name" value="Aldehyde Dehydrogenase, Chain A, domain 1"/>
    <property type="match status" value="1"/>
</dbReference>
<comment type="caution">
    <text evidence="3">The sequence shown here is derived from an EMBL/GenBank/DDBJ whole genome shotgun (WGS) entry which is preliminary data.</text>
</comment>
<feature type="non-terminal residue" evidence="3">
    <location>
        <position position="1"/>
    </location>
</feature>
<proteinExistence type="predicted"/>
<name>A0A367LWE6_PSEAI</name>
<dbReference type="Proteomes" id="UP000253594">
    <property type="component" value="Unassembled WGS sequence"/>
</dbReference>
<dbReference type="InterPro" id="IPR015590">
    <property type="entry name" value="Aldehyde_DH_dom"/>
</dbReference>
<evidence type="ECO:0000313" key="4">
    <source>
        <dbReference type="Proteomes" id="UP000253594"/>
    </source>
</evidence>
<keyword evidence="1" id="KW-0560">Oxidoreductase</keyword>
<gene>
    <name evidence="3" type="ORF">DT376_40095</name>
</gene>
<reference evidence="3 4" key="1">
    <citation type="submission" date="2018-07" db="EMBL/GenBank/DDBJ databases">
        <title>Mechanisms of high-level aminoglycoside resistance among Gram-negative pathogens in Brazil.</title>
        <authorList>
            <person name="Ballaben A.S."/>
            <person name="Darini A.L.C."/>
            <person name="Doi Y."/>
        </authorList>
    </citation>
    <scope>NUCLEOTIDE SEQUENCE [LARGE SCALE GENOMIC DNA]</scope>
    <source>
        <strain evidence="3 4">B2-305</strain>
    </source>
</reference>
<dbReference type="Pfam" id="PF00171">
    <property type="entry name" value="Aldedh"/>
    <property type="match status" value="1"/>
</dbReference>
<dbReference type="PANTHER" id="PTHR43353:SF3">
    <property type="entry name" value="ALDEHYDE DEHYDROGENASE-RELATED"/>
    <property type="match status" value="1"/>
</dbReference>
<accession>A0A367LWE6</accession>
<protein>
    <submittedName>
        <fullName evidence="3">Aldehyde dehydrogenase family protein</fullName>
    </submittedName>
</protein>
<feature type="non-terminal residue" evidence="3">
    <location>
        <position position="118"/>
    </location>
</feature>
<feature type="domain" description="Aldehyde dehydrogenase" evidence="2">
    <location>
        <begin position="1"/>
        <end position="116"/>
    </location>
</feature>
<dbReference type="GO" id="GO:0016491">
    <property type="term" value="F:oxidoreductase activity"/>
    <property type="evidence" value="ECO:0007669"/>
    <property type="project" value="UniProtKB-KW"/>
</dbReference>
<evidence type="ECO:0000313" key="3">
    <source>
        <dbReference type="EMBL" id="RCI69412.1"/>
    </source>
</evidence>
<evidence type="ECO:0000256" key="1">
    <source>
        <dbReference type="ARBA" id="ARBA00023002"/>
    </source>
</evidence>